<reference evidence="3 4" key="1">
    <citation type="submission" date="2013-08" db="EMBL/GenBank/DDBJ databases">
        <title>draft genome of Halomonas huanghegensis, strain BJGMM-B45T.</title>
        <authorList>
            <person name="Miao C."/>
            <person name="Wan Y."/>
            <person name="Jin W."/>
        </authorList>
    </citation>
    <scope>NUCLEOTIDE SEQUENCE [LARGE SCALE GENOMIC DNA]</scope>
    <source>
        <strain evidence="3 4">BJGMM-B45</strain>
    </source>
</reference>
<gene>
    <name evidence="3" type="ORF">BJB45_19655</name>
</gene>
<name>W1N5P8_9GAMM</name>
<evidence type="ECO:0000313" key="3">
    <source>
        <dbReference type="EMBL" id="ERL50814.1"/>
    </source>
</evidence>
<dbReference type="FunFam" id="3.40.50.720:FF:000084">
    <property type="entry name" value="Short-chain dehydrogenase reductase"/>
    <property type="match status" value="1"/>
</dbReference>
<protein>
    <submittedName>
        <fullName evidence="3">3-ketoacyl-ACP reductase</fullName>
    </submittedName>
</protein>
<evidence type="ECO:0000256" key="1">
    <source>
        <dbReference type="ARBA" id="ARBA00006484"/>
    </source>
</evidence>
<sequence length="270" mass="28374">MSDVMNIAENAAAVNVVESLVPRPGLRVLVTAGANGIGLAIANAFVQAGARVHVCDVDEQALSALPQGISSTLADVSDESQVEQLFADVAQFGGLDVVVNNAGIAGPTAAIEEIEGEAWRRTIDINLNGQYYVAHHAARLLRESQGLLINLASVAGRLGFAYRTPYAASKWAIVGLTKSLACEWGPDGVRVNAILPGIVRGPRIEQVIRDRAAKRGIGYAEMETENLSRISMRKMVEPTDIAAMALFLAAPGGSNICGQALSVCANVESL</sequence>
<evidence type="ECO:0000313" key="4">
    <source>
        <dbReference type="Proteomes" id="UP000019113"/>
    </source>
</evidence>
<dbReference type="EMBL" id="AVBC01000035">
    <property type="protein sequence ID" value="ERL50814.1"/>
    <property type="molecule type" value="Genomic_DNA"/>
</dbReference>
<evidence type="ECO:0000256" key="2">
    <source>
        <dbReference type="ARBA" id="ARBA00023002"/>
    </source>
</evidence>
<dbReference type="GO" id="GO:0016616">
    <property type="term" value="F:oxidoreductase activity, acting on the CH-OH group of donors, NAD or NADP as acceptor"/>
    <property type="evidence" value="ECO:0007669"/>
    <property type="project" value="TreeGrafter"/>
</dbReference>
<accession>W1N5P8</accession>
<dbReference type="PRINTS" id="PR00081">
    <property type="entry name" value="GDHRDH"/>
</dbReference>
<dbReference type="InterPro" id="IPR036291">
    <property type="entry name" value="NAD(P)-bd_dom_sf"/>
</dbReference>
<dbReference type="InterPro" id="IPR020904">
    <property type="entry name" value="Sc_DH/Rdtase_CS"/>
</dbReference>
<dbReference type="PANTHER" id="PTHR42760:SF37">
    <property type="entry name" value="CLAVALDEHYDE DEHYDROGENASE"/>
    <property type="match status" value="1"/>
</dbReference>
<dbReference type="Proteomes" id="UP000019113">
    <property type="component" value="Unassembled WGS sequence"/>
</dbReference>
<keyword evidence="4" id="KW-1185">Reference proteome</keyword>
<dbReference type="CDD" id="cd05233">
    <property type="entry name" value="SDR_c"/>
    <property type="match status" value="1"/>
</dbReference>
<dbReference type="eggNOG" id="COG1028">
    <property type="taxonomic scope" value="Bacteria"/>
</dbReference>
<keyword evidence="2" id="KW-0560">Oxidoreductase</keyword>
<dbReference type="PANTHER" id="PTHR42760">
    <property type="entry name" value="SHORT-CHAIN DEHYDROGENASES/REDUCTASES FAMILY MEMBER"/>
    <property type="match status" value="1"/>
</dbReference>
<comment type="caution">
    <text evidence="3">The sequence shown here is derived from an EMBL/GenBank/DDBJ whole genome shotgun (WGS) entry which is preliminary data.</text>
</comment>
<dbReference type="RefSeq" id="WP_021819338.1">
    <property type="nucleotide sequence ID" value="NZ_AVBC01000035.1"/>
</dbReference>
<dbReference type="STRING" id="1178482.AR456_19825"/>
<dbReference type="AlphaFoldDB" id="W1N5P8"/>
<dbReference type="PRINTS" id="PR00080">
    <property type="entry name" value="SDRFAMILY"/>
</dbReference>
<dbReference type="PATRIC" id="fig|1178482.3.peg.2386"/>
<dbReference type="InterPro" id="IPR002347">
    <property type="entry name" value="SDR_fam"/>
</dbReference>
<comment type="similarity">
    <text evidence="1">Belongs to the short-chain dehydrogenases/reductases (SDR) family.</text>
</comment>
<proteinExistence type="inferred from homology"/>
<dbReference type="Gene3D" id="3.40.50.720">
    <property type="entry name" value="NAD(P)-binding Rossmann-like Domain"/>
    <property type="match status" value="1"/>
</dbReference>
<dbReference type="Pfam" id="PF13561">
    <property type="entry name" value="adh_short_C2"/>
    <property type="match status" value="1"/>
</dbReference>
<dbReference type="PROSITE" id="PS00061">
    <property type="entry name" value="ADH_SHORT"/>
    <property type="match status" value="1"/>
</dbReference>
<organism evidence="3 4">
    <name type="scientific">Halomonas huangheensis</name>
    <dbReference type="NCBI Taxonomy" id="1178482"/>
    <lineage>
        <taxon>Bacteria</taxon>
        <taxon>Pseudomonadati</taxon>
        <taxon>Pseudomonadota</taxon>
        <taxon>Gammaproteobacteria</taxon>
        <taxon>Oceanospirillales</taxon>
        <taxon>Halomonadaceae</taxon>
        <taxon>Halomonas</taxon>
    </lineage>
</organism>
<dbReference type="SUPFAM" id="SSF51735">
    <property type="entry name" value="NAD(P)-binding Rossmann-fold domains"/>
    <property type="match status" value="1"/>
</dbReference>